<reference evidence="2 3" key="1">
    <citation type="submission" date="2010-12" db="EMBL/GenBank/DDBJ databases">
        <title>Whole genome sequence of Anaerolinea thermophila UNI-1.</title>
        <authorList>
            <person name="Narita-Yamada S."/>
            <person name="Kishi E."/>
            <person name="Watanabe Y."/>
            <person name="Takasaki K."/>
            <person name="Ankai A."/>
            <person name="Oguchi A."/>
            <person name="Fukui S."/>
            <person name="Takahashi M."/>
            <person name="Yashiro I."/>
            <person name="Hosoyama A."/>
            <person name="Sekiguchi Y."/>
            <person name="Hanada S."/>
            <person name="Fujita N."/>
        </authorList>
    </citation>
    <scope>NUCLEOTIDE SEQUENCE [LARGE SCALE GENOMIC DNA]</scope>
    <source>
        <strain evidence="3">DSM 14523 / JCM 11388 / NBRC 100420 / UNI-1</strain>
    </source>
</reference>
<dbReference type="PROSITE" id="PS51257">
    <property type="entry name" value="PROKAR_LIPOPROTEIN"/>
    <property type="match status" value="1"/>
</dbReference>
<dbReference type="HOGENOM" id="CLU_1297674_0_0_0"/>
<evidence type="ECO:0000313" key="3">
    <source>
        <dbReference type="Proteomes" id="UP000008922"/>
    </source>
</evidence>
<dbReference type="Proteomes" id="UP000008922">
    <property type="component" value="Chromosome"/>
</dbReference>
<organism evidence="2 3">
    <name type="scientific">Anaerolinea thermophila (strain DSM 14523 / JCM 11388 / NBRC 100420 / UNI-1)</name>
    <dbReference type="NCBI Taxonomy" id="926569"/>
    <lineage>
        <taxon>Bacteria</taxon>
        <taxon>Bacillati</taxon>
        <taxon>Chloroflexota</taxon>
        <taxon>Anaerolineae</taxon>
        <taxon>Anaerolineales</taxon>
        <taxon>Anaerolineaceae</taxon>
        <taxon>Anaerolinea</taxon>
    </lineage>
</organism>
<feature type="signal peptide" evidence="1">
    <location>
        <begin position="1"/>
        <end position="23"/>
    </location>
</feature>
<dbReference type="AlphaFoldDB" id="E8N5D6"/>
<dbReference type="OrthoDB" id="163571at2"/>
<proteinExistence type="predicted"/>
<evidence type="ECO:0008006" key="4">
    <source>
        <dbReference type="Google" id="ProtNLM"/>
    </source>
</evidence>
<keyword evidence="1" id="KW-0732">Signal</keyword>
<feature type="chain" id="PRO_5003228187" description="3-keto-disaccharide hydrolase domain-containing protein" evidence="1">
    <location>
        <begin position="24"/>
        <end position="212"/>
    </location>
</feature>
<sequence>MIKLRTLILGVLVFLSLVGCFQADHQAEQDGVLFQDDFSEPGNDWGILNSEDGVIEYTRGGLRIFVRKPYTDLWTVAGKDFSNAEIQVQATLQNTVVNNSFGVICGYQNHNRFYMLLVSSDGYFGALKKNGENYSLIGQDQLKYNDGLLEKGSTYQLRAICKQGHLLLYVDGERLFDVQEVDDIQGKVGLIAGALSEPGVDILFDHFIVKEP</sequence>
<evidence type="ECO:0000313" key="2">
    <source>
        <dbReference type="EMBL" id="BAJ63650.1"/>
    </source>
</evidence>
<name>E8N5D6_ANATU</name>
<dbReference type="KEGG" id="atm:ANT_16240"/>
<dbReference type="InParanoid" id="E8N5D6"/>
<dbReference type="RefSeq" id="WP_013560030.1">
    <property type="nucleotide sequence ID" value="NC_014960.1"/>
</dbReference>
<keyword evidence="3" id="KW-1185">Reference proteome</keyword>
<accession>E8N5D6</accession>
<evidence type="ECO:0000256" key="1">
    <source>
        <dbReference type="SAM" id="SignalP"/>
    </source>
</evidence>
<gene>
    <name evidence="2" type="ordered locus">ANT_16240</name>
</gene>
<protein>
    <recommendedName>
        <fullName evidence="4">3-keto-disaccharide hydrolase domain-containing protein</fullName>
    </recommendedName>
</protein>
<dbReference type="Gene3D" id="2.60.120.560">
    <property type="entry name" value="Exo-inulinase, domain 1"/>
    <property type="match status" value="1"/>
</dbReference>
<dbReference type="STRING" id="926569.ANT_16240"/>
<dbReference type="EMBL" id="AP012029">
    <property type="protein sequence ID" value="BAJ63650.1"/>
    <property type="molecule type" value="Genomic_DNA"/>
</dbReference>